<proteinExistence type="predicted"/>
<dbReference type="InParanoid" id="S2IVW2"/>
<gene>
    <name evidence="2" type="ORF">HMPREF1544_11819</name>
</gene>
<protein>
    <submittedName>
        <fullName evidence="2">Uncharacterized protein</fullName>
    </submittedName>
</protein>
<feature type="transmembrane region" description="Helical" evidence="1">
    <location>
        <begin position="68"/>
        <end position="87"/>
    </location>
</feature>
<keyword evidence="1" id="KW-0472">Membrane</keyword>
<reference evidence="3" key="1">
    <citation type="submission" date="2013-05" db="EMBL/GenBank/DDBJ databases">
        <title>The Genome sequence of Mucor circinelloides f. circinelloides 1006PhL.</title>
        <authorList>
            <consortium name="The Broad Institute Genomics Platform"/>
            <person name="Cuomo C."/>
            <person name="Earl A."/>
            <person name="Findley K."/>
            <person name="Lee S.C."/>
            <person name="Walker B."/>
            <person name="Young S."/>
            <person name="Zeng Q."/>
            <person name="Gargeya S."/>
            <person name="Fitzgerald M."/>
            <person name="Haas B."/>
            <person name="Abouelleil A."/>
            <person name="Allen A.W."/>
            <person name="Alvarado L."/>
            <person name="Arachchi H.M."/>
            <person name="Berlin A.M."/>
            <person name="Chapman S.B."/>
            <person name="Gainer-Dewar J."/>
            <person name="Goldberg J."/>
            <person name="Griggs A."/>
            <person name="Gujja S."/>
            <person name="Hansen M."/>
            <person name="Howarth C."/>
            <person name="Imamovic A."/>
            <person name="Ireland A."/>
            <person name="Larimer J."/>
            <person name="McCowan C."/>
            <person name="Murphy C."/>
            <person name="Pearson M."/>
            <person name="Poon T.W."/>
            <person name="Priest M."/>
            <person name="Roberts A."/>
            <person name="Saif S."/>
            <person name="Shea T."/>
            <person name="Sisk P."/>
            <person name="Sykes S."/>
            <person name="Wortman J."/>
            <person name="Nusbaum C."/>
            <person name="Birren B."/>
        </authorList>
    </citation>
    <scope>NUCLEOTIDE SEQUENCE [LARGE SCALE GENOMIC DNA]</scope>
    <source>
        <strain evidence="3">1006PhL</strain>
    </source>
</reference>
<evidence type="ECO:0000256" key="1">
    <source>
        <dbReference type="SAM" id="Phobius"/>
    </source>
</evidence>
<name>S2IVW2_MUCC1</name>
<keyword evidence="1" id="KW-0812">Transmembrane</keyword>
<accession>S2IVW2</accession>
<dbReference type="VEuPathDB" id="FungiDB:HMPREF1544_11819"/>
<feature type="non-terminal residue" evidence="2">
    <location>
        <position position="92"/>
    </location>
</feature>
<dbReference type="AlphaFoldDB" id="S2IVW2"/>
<keyword evidence="1" id="KW-1133">Transmembrane helix</keyword>
<feature type="transmembrane region" description="Helical" evidence="1">
    <location>
        <begin position="39"/>
        <end position="61"/>
    </location>
</feature>
<sequence length="92" mass="10496">MAFSEYGNGCFYPKLQQQDLWCYFSQLCHSLQHVICNAVLAWFSAVCKLLVALFLSSGLVLSASRLKWRYSLVWCCLLQVICIATFLEFNGS</sequence>
<evidence type="ECO:0000313" key="2">
    <source>
        <dbReference type="EMBL" id="EPB81454.1"/>
    </source>
</evidence>
<keyword evidence="3" id="KW-1185">Reference proteome</keyword>
<evidence type="ECO:0000313" key="3">
    <source>
        <dbReference type="Proteomes" id="UP000014254"/>
    </source>
</evidence>
<organism evidence="2 3">
    <name type="scientific">Mucor circinelloides f. circinelloides (strain 1006PhL)</name>
    <name type="common">Mucormycosis agent</name>
    <name type="synonym">Calyptromyces circinelloides</name>
    <dbReference type="NCBI Taxonomy" id="1220926"/>
    <lineage>
        <taxon>Eukaryota</taxon>
        <taxon>Fungi</taxon>
        <taxon>Fungi incertae sedis</taxon>
        <taxon>Mucoromycota</taxon>
        <taxon>Mucoromycotina</taxon>
        <taxon>Mucoromycetes</taxon>
        <taxon>Mucorales</taxon>
        <taxon>Mucorineae</taxon>
        <taxon>Mucoraceae</taxon>
        <taxon>Mucor</taxon>
    </lineage>
</organism>
<dbReference type="EMBL" id="KE124173">
    <property type="protein sequence ID" value="EPB81454.1"/>
    <property type="molecule type" value="Genomic_DNA"/>
</dbReference>
<dbReference type="Proteomes" id="UP000014254">
    <property type="component" value="Unassembled WGS sequence"/>
</dbReference>